<dbReference type="Proteomes" id="UP001497512">
    <property type="component" value="Chromosome 15"/>
</dbReference>
<organism evidence="4 5">
    <name type="scientific">Sphagnum troendelagicum</name>
    <dbReference type="NCBI Taxonomy" id="128251"/>
    <lineage>
        <taxon>Eukaryota</taxon>
        <taxon>Viridiplantae</taxon>
        <taxon>Streptophyta</taxon>
        <taxon>Embryophyta</taxon>
        <taxon>Bryophyta</taxon>
        <taxon>Sphagnophytina</taxon>
        <taxon>Sphagnopsida</taxon>
        <taxon>Sphagnales</taxon>
        <taxon>Sphagnaceae</taxon>
        <taxon>Sphagnum</taxon>
    </lineage>
</organism>
<keyword evidence="2" id="KW-0934">Plastid</keyword>
<name>A0ABP0TV65_9BRYO</name>
<evidence type="ECO:0000256" key="1">
    <source>
        <dbReference type="ARBA" id="ARBA00004474"/>
    </source>
</evidence>
<sequence length="294" mass="32297">MAMATLALPLPFATSHLRYRVRQMTHFGGGEPLSANSSYGSGITFRARLICGCLNSRREKEDSQQHWFVQASTSGGSGDLETPKETVTMLSGVNTREELKKLVMSAVSNTNRGKDATYQQKQHILGLLEELEVQNPTADPINSPLFSGNWALLYTAAINEKKSDKYAGTEEGPFLSRLKPISLGSVRQTRSTQVIDAEGGVAQNIADFTFFNIDGSLTIKAKVVKVAPSEKGSIRVDVTFENFQVKIGNLEFPSLSLNWINPKGWIDTTYLDETMRIGRGDKGSIFVAVRAKTK</sequence>
<dbReference type="EMBL" id="OZ019907">
    <property type="protein sequence ID" value="CAK9205276.1"/>
    <property type="molecule type" value="Genomic_DNA"/>
</dbReference>
<dbReference type="Pfam" id="PF04755">
    <property type="entry name" value="PAP_fibrillin"/>
    <property type="match status" value="1"/>
</dbReference>
<dbReference type="InterPro" id="IPR006843">
    <property type="entry name" value="PAP/fibrillin_dom"/>
</dbReference>
<keyword evidence="5" id="KW-1185">Reference proteome</keyword>
<evidence type="ECO:0000259" key="3">
    <source>
        <dbReference type="Pfam" id="PF04755"/>
    </source>
</evidence>
<evidence type="ECO:0000313" key="5">
    <source>
        <dbReference type="Proteomes" id="UP001497512"/>
    </source>
</evidence>
<feature type="domain" description="Plastid lipid-associated protein/fibrillin conserved" evidence="3">
    <location>
        <begin position="98"/>
        <end position="287"/>
    </location>
</feature>
<dbReference type="PANTHER" id="PTHR31906">
    <property type="entry name" value="PLASTID-LIPID-ASSOCIATED PROTEIN 4, CHLOROPLASTIC-RELATED"/>
    <property type="match status" value="1"/>
</dbReference>
<evidence type="ECO:0000256" key="2">
    <source>
        <dbReference type="ARBA" id="ARBA00022640"/>
    </source>
</evidence>
<accession>A0ABP0TV65</accession>
<evidence type="ECO:0000313" key="4">
    <source>
        <dbReference type="EMBL" id="CAK9205276.1"/>
    </source>
</evidence>
<comment type="subcellular location">
    <subcellularLocation>
        <location evidence="1">Plastid</location>
    </subcellularLocation>
</comment>
<dbReference type="InterPro" id="IPR039633">
    <property type="entry name" value="PAP"/>
</dbReference>
<reference evidence="4" key="1">
    <citation type="submission" date="2024-02" db="EMBL/GenBank/DDBJ databases">
        <authorList>
            <consortium name="ELIXIR-Norway"/>
            <consortium name="Elixir Norway"/>
        </authorList>
    </citation>
    <scope>NUCLEOTIDE SEQUENCE</scope>
</reference>
<protein>
    <recommendedName>
        <fullName evidence="3">Plastid lipid-associated protein/fibrillin conserved domain-containing protein</fullName>
    </recommendedName>
</protein>
<proteinExistence type="predicted"/>
<gene>
    <name evidence="4" type="ORF">CSSPTR1EN2_LOCUS7767</name>
</gene>